<sequence>MPRVKTQPTRPQGSEFMFPDLHGETHAGMESQNICPDGQDLLGSYTYMDPSGQSSQTTHNGQGNDGTVGIPGGYITGDRLLGISSLGMYQEGTGEGAYLKKTTACRKRSAALIRIEPGTSITEPAPSHDGGASAKLLKPEPNSSRCYFMSQHSDTSDGRVKRARQCKTSGKNKVQELQQELETKTNQLAVLTAHHEALQKHTSFLEKMVMLMCKNGNKKPTS</sequence>
<dbReference type="Proteomes" id="UP000297089">
    <property type="component" value="Segment"/>
</dbReference>
<evidence type="ECO:0000313" key="3">
    <source>
        <dbReference type="EMBL" id="AJE29696.1"/>
    </source>
</evidence>
<reference evidence="3 4" key="1">
    <citation type="submission" date="2018-02" db="EMBL/GenBank/DDBJ databases">
        <title>Complete genome sequence of MneRV2, the pig-tailed macaque RV2 rhadinovirus, and evolutionary relationship with rhesus macaque RRV and human herpesvirus 8/KSHV.</title>
        <authorList>
            <person name="Rose T.M."/>
            <person name="Bruce A.G."/>
        </authorList>
    </citation>
    <scope>NUCLEOTIDE SEQUENCE [LARGE SCALE GENOMIC DNA]</scope>
    <source>
        <strain evidence="3 4">J97167</strain>
    </source>
</reference>
<keyword evidence="1" id="KW-0175">Coiled coil</keyword>
<dbReference type="EMBL" id="KP265674">
    <property type="protein sequence ID" value="AJE29696.1"/>
    <property type="molecule type" value="Genomic_DNA"/>
</dbReference>
<protein>
    <submittedName>
        <fullName evidence="3">N8alpha</fullName>
    </submittedName>
</protein>
<feature type="compositionally biased region" description="Polar residues" evidence="2">
    <location>
        <begin position="51"/>
        <end position="62"/>
    </location>
</feature>
<feature type="region of interest" description="Disordered" evidence="2">
    <location>
        <begin position="1"/>
        <end position="70"/>
    </location>
</feature>
<accession>A0A0B5D3L7</accession>
<dbReference type="KEGG" id="vg:65099581"/>
<feature type="compositionally biased region" description="Polar residues" evidence="2">
    <location>
        <begin position="1"/>
        <end position="12"/>
    </location>
</feature>
<evidence type="ECO:0000313" key="4">
    <source>
        <dbReference type="Proteomes" id="UP000297089"/>
    </source>
</evidence>
<feature type="coiled-coil region" evidence="1">
    <location>
        <begin position="167"/>
        <end position="194"/>
    </location>
</feature>
<evidence type="ECO:0000256" key="1">
    <source>
        <dbReference type="SAM" id="Coils"/>
    </source>
</evidence>
<name>A0A0B5D3L7_9GAMA</name>
<organism evidence="3 4">
    <name type="scientific">macacine gammaherpesvirus 12</name>
    <dbReference type="NCBI Taxonomy" id="2560571"/>
    <lineage>
        <taxon>Viruses</taxon>
        <taxon>Duplodnaviria</taxon>
        <taxon>Heunggongvirae</taxon>
        <taxon>Peploviricota</taxon>
        <taxon>Herviviricetes</taxon>
        <taxon>Herpesvirales</taxon>
        <taxon>Orthoherpesviridae</taxon>
        <taxon>Gammaherpesvirinae</taxon>
        <taxon>Rhadinovirus</taxon>
        <taxon>Rhadinovirus macacinegamma12</taxon>
    </lineage>
</organism>
<evidence type="ECO:0000256" key="2">
    <source>
        <dbReference type="SAM" id="MobiDB-lite"/>
    </source>
</evidence>
<proteinExistence type="predicted"/>
<keyword evidence="4" id="KW-1185">Reference proteome</keyword>
<gene>
    <name evidence="3" type="primary">N8</name>
</gene>